<keyword evidence="1" id="KW-0732">Signal</keyword>
<reference evidence="2" key="1">
    <citation type="submission" date="2023-06" db="EMBL/GenBank/DDBJ databases">
        <authorList>
            <person name="Zhang S."/>
        </authorList>
    </citation>
    <scope>NUCLEOTIDE SEQUENCE</scope>
    <source>
        <strain evidence="2">SG2303</strain>
    </source>
</reference>
<evidence type="ECO:0008006" key="4">
    <source>
        <dbReference type="Google" id="ProtNLM"/>
    </source>
</evidence>
<name>A0ABT7XQC5_9NEIS</name>
<dbReference type="Proteomes" id="UP001168540">
    <property type="component" value="Unassembled WGS sequence"/>
</dbReference>
<evidence type="ECO:0000313" key="2">
    <source>
        <dbReference type="EMBL" id="MDN0075908.1"/>
    </source>
</evidence>
<dbReference type="PROSITE" id="PS51257">
    <property type="entry name" value="PROKAR_LIPOPROTEIN"/>
    <property type="match status" value="1"/>
</dbReference>
<evidence type="ECO:0000256" key="1">
    <source>
        <dbReference type="SAM" id="SignalP"/>
    </source>
</evidence>
<evidence type="ECO:0000313" key="3">
    <source>
        <dbReference type="Proteomes" id="UP001168540"/>
    </source>
</evidence>
<comment type="caution">
    <text evidence="2">The sequence shown here is derived from an EMBL/GenBank/DDBJ whole genome shotgun (WGS) entry which is preliminary data.</text>
</comment>
<dbReference type="RefSeq" id="WP_289830552.1">
    <property type="nucleotide sequence ID" value="NZ_JAUEDK010000023.1"/>
</dbReference>
<proteinExistence type="predicted"/>
<accession>A0ABT7XQC5</accession>
<keyword evidence="3" id="KW-1185">Reference proteome</keyword>
<sequence>MARTLLAAAALAATLGLSGCAGMRDPSLAQQEAADYGHKPTQREAAALIRGHLASTLHGTAYQLKGLSSITPAWSRHDLTVITYGYLAYYNVNIKNSSGAYAGIQHRAVFIRDGHIMKELTVRDGGRLEEG</sequence>
<feature type="chain" id="PRO_5045644535" description="Lipoprotein" evidence="1">
    <location>
        <begin position="24"/>
        <end position="131"/>
    </location>
</feature>
<dbReference type="EMBL" id="JAUEDK010000023">
    <property type="protein sequence ID" value="MDN0075908.1"/>
    <property type="molecule type" value="Genomic_DNA"/>
</dbReference>
<feature type="signal peptide" evidence="1">
    <location>
        <begin position="1"/>
        <end position="23"/>
    </location>
</feature>
<gene>
    <name evidence="2" type="ORF">QU481_13530</name>
</gene>
<organism evidence="2 3">
    <name type="scientific">Crenobacter oryzisoli</name>
    <dbReference type="NCBI Taxonomy" id="3056844"/>
    <lineage>
        <taxon>Bacteria</taxon>
        <taxon>Pseudomonadati</taxon>
        <taxon>Pseudomonadota</taxon>
        <taxon>Betaproteobacteria</taxon>
        <taxon>Neisseriales</taxon>
        <taxon>Neisseriaceae</taxon>
        <taxon>Crenobacter</taxon>
    </lineage>
</organism>
<protein>
    <recommendedName>
        <fullName evidence="4">Lipoprotein</fullName>
    </recommendedName>
</protein>